<feature type="domain" description="ATP-dependent DNA ligase family profile" evidence="14">
    <location>
        <begin position="363"/>
        <end position="497"/>
    </location>
</feature>
<evidence type="ECO:0000256" key="8">
    <source>
        <dbReference type="ARBA" id="ARBA00022840"/>
    </source>
</evidence>
<dbReference type="SUPFAM" id="SSF50249">
    <property type="entry name" value="Nucleic acid-binding proteins"/>
    <property type="match status" value="1"/>
</dbReference>
<evidence type="ECO:0000256" key="11">
    <source>
        <dbReference type="ARBA" id="ARBA00023306"/>
    </source>
</evidence>
<dbReference type="InterPro" id="IPR012309">
    <property type="entry name" value="DNA_ligase_ATP-dep_C"/>
</dbReference>
<dbReference type="Gene3D" id="3.30.470.30">
    <property type="entry name" value="DNA ligase/mRNA capping enzyme"/>
    <property type="match status" value="1"/>
</dbReference>
<keyword evidence="5" id="KW-0235">DNA replication</keyword>
<comment type="similarity">
    <text evidence="1 13">Belongs to the ATP-dependent DNA ligase family.</text>
</comment>
<sequence>MRKYIDLCNLFEKLESLQSRNEMSLELATFLKECNSEEVQIISYMIQGRVAPMFVKSEFNYSEKSLLKLLSQHTGEDVQSLRKESGDIGNTVYEIWKKQDSTKESLGIKEIYEILWEIVNTSGIGAISRKNALILQCLQKLNPLESKYFVRTICGQLRLGLSMRSLLDVFSLATVGDKSLKVILEQAYGVCADIGYIGKKVFESDRESVVENLSNISAIPGTPILSRLVQRVASFDEISERFKSTVLVQPKFDGLRCQIHKWSKKDTELKKNLLLWFSYLDSKPRQTNNLFSSEKSFDCEVRLYTRNLEDVTEMFPEIVDYARELKQSSFILDSEIVGWNYKKNNFLSYQETMQRRRKYSIESKMVDVPVKAFCFDILYLSGDSLVNKDTIDRVKALEGVLVHTQGSISLAESIEAETTKQIKKYFDKSVSMGLEGVIVKQLSGGYRPGLRNYEWIKVKKSIEKDLVDTIDMVIVGYYKGSGRRSDFGLGAILGAIYNGETDTYDAICKIGTGMKDEILKDMKEKLSQYSLKTPVKNVRVVDNLKPDIWVEPKYVITVDADEITKNISNMDLLIGGGLSLRFPRLIEFDRDKGVEDITTVTEILDMYNMRKKS</sequence>
<dbReference type="Pfam" id="PF04675">
    <property type="entry name" value="DNA_ligase_A_N"/>
    <property type="match status" value="1"/>
</dbReference>
<accession>A0A0G0BYE5</accession>
<dbReference type="GO" id="GO:0005524">
    <property type="term" value="F:ATP binding"/>
    <property type="evidence" value="ECO:0007669"/>
    <property type="project" value="UniProtKB-KW"/>
</dbReference>
<protein>
    <recommendedName>
        <fullName evidence="2">DNA ligase (ATP)</fullName>
        <ecNumber evidence="2">6.5.1.1</ecNumber>
    </recommendedName>
</protein>
<keyword evidence="7" id="KW-0227">DNA damage</keyword>
<keyword evidence="6" id="KW-0547">Nucleotide-binding</keyword>
<evidence type="ECO:0000256" key="4">
    <source>
        <dbReference type="ARBA" id="ARBA00022618"/>
    </source>
</evidence>
<dbReference type="EMBL" id="LBOV01000009">
    <property type="protein sequence ID" value="KKP43900.1"/>
    <property type="molecule type" value="Genomic_DNA"/>
</dbReference>
<dbReference type="GO" id="GO:0071897">
    <property type="term" value="P:DNA biosynthetic process"/>
    <property type="evidence" value="ECO:0007669"/>
    <property type="project" value="InterPro"/>
</dbReference>
<dbReference type="SUPFAM" id="SSF56091">
    <property type="entry name" value="DNA ligase/mRNA capping enzyme, catalytic domain"/>
    <property type="match status" value="1"/>
</dbReference>
<evidence type="ECO:0000256" key="13">
    <source>
        <dbReference type="RuleBase" id="RU004196"/>
    </source>
</evidence>
<dbReference type="Pfam" id="PF04679">
    <property type="entry name" value="DNA_ligase_A_C"/>
    <property type="match status" value="1"/>
</dbReference>
<proteinExistence type="inferred from homology"/>
<dbReference type="GO" id="GO:0006310">
    <property type="term" value="P:DNA recombination"/>
    <property type="evidence" value="ECO:0007669"/>
    <property type="project" value="UniProtKB-KW"/>
</dbReference>
<dbReference type="InterPro" id="IPR012308">
    <property type="entry name" value="DNA_ligase_ATP-dep_N"/>
</dbReference>
<evidence type="ECO:0000256" key="9">
    <source>
        <dbReference type="ARBA" id="ARBA00023172"/>
    </source>
</evidence>
<evidence type="ECO:0000256" key="10">
    <source>
        <dbReference type="ARBA" id="ARBA00023204"/>
    </source>
</evidence>
<reference evidence="15 16" key="1">
    <citation type="journal article" date="2015" name="Nature">
        <title>rRNA introns, odd ribosomes, and small enigmatic genomes across a large radiation of phyla.</title>
        <authorList>
            <person name="Brown C.T."/>
            <person name="Hug L.A."/>
            <person name="Thomas B.C."/>
            <person name="Sharon I."/>
            <person name="Castelle C.J."/>
            <person name="Singh A."/>
            <person name="Wilkins M.J."/>
            <person name="Williams K.H."/>
            <person name="Banfield J.F."/>
        </authorList>
    </citation>
    <scope>NUCLEOTIDE SEQUENCE [LARGE SCALE GENOMIC DNA]</scope>
</reference>
<dbReference type="SUPFAM" id="SSF117018">
    <property type="entry name" value="ATP-dependent DNA ligase DNA-binding domain"/>
    <property type="match status" value="1"/>
</dbReference>
<evidence type="ECO:0000256" key="1">
    <source>
        <dbReference type="ARBA" id="ARBA00007572"/>
    </source>
</evidence>
<organism evidence="15 16">
    <name type="scientific">candidate division WS6 bacterium GW2011_GWC1_33_20</name>
    <dbReference type="NCBI Taxonomy" id="1619089"/>
    <lineage>
        <taxon>Bacteria</taxon>
        <taxon>Candidatus Dojkabacteria</taxon>
    </lineage>
</organism>
<dbReference type="GO" id="GO:0003677">
    <property type="term" value="F:DNA binding"/>
    <property type="evidence" value="ECO:0007669"/>
    <property type="project" value="InterPro"/>
</dbReference>
<evidence type="ECO:0000256" key="2">
    <source>
        <dbReference type="ARBA" id="ARBA00012727"/>
    </source>
</evidence>
<keyword evidence="11" id="KW-0131">Cell cycle</keyword>
<evidence type="ECO:0000313" key="16">
    <source>
        <dbReference type="Proteomes" id="UP000034302"/>
    </source>
</evidence>
<dbReference type="InterPro" id="IPR050191">
    <property type="entry name" value="ATP-dep_DNA_ligase"/>
</dbReference>
<gene>
    <name evidence="15" type="ORF">UR34_C0009G0001</name>
</gene>
<keyword evidence="8" id="KW-0067">ATP-binding</keyword>
<evidence type="ECO:0000256" key="5">
    <source>
        <dbReference type="ARBA" id="ARBA00022705"/>
    </source>
</evidence>
<dbReference type="InterPro" id="IPR000977">
    <property type="entry name" value="DNA_ligase_ATP-dep"/>
</dbReference>
<evidence type="ECO:0000256" key="12">
    <source>
        <dbReference type="ARBA" id="ARBA00034003"/>
    </source>
</evidence>
<dbReference type="GO" id="GO:0051301">
    <property type="term" value="P:cell division"/>
    <property type="evidence" value="ECO:0007669"/>
    <property type="project" value="UniProtKB-KW"/>
</dbReference>
<evidence type="ECO:0000256" key="3">
    <source>
        <dbReference type="ARBA" id="ARBA00022598"/>
    </source>
</evidence>
<dbReference type="GO" id="GO:0006273">
    <property type="term" value="P:lagging strand elongation"/>
    <property type="evidence" value="ECO:0007669"/>
    <property type="project" value="TreeGrafter"/>
</dbReference>
<evidence type="ECO:0000313" key="15">
    <source>
        <dbReference type="EMBL" id="KKP43900.1"/>
    </source>
</evidence>
<evidence type="ECO:0000256" key="7">
    <source>
        <dbReference type="ARBA" id="ARBA00022763"/>
    </source>
</evidence>
<dbReference type="NCBIfam" id="TIGR00574">
    <property type="entry name" value="dnl1"/>
    <property type="match status" value="1"/>
</dbReference>
<dbReference type="EC" id="6.5.1.1" evidence="2"/>
<evidence type="ECO:0000256" key="6">
    <source>
        <dbReference type="ARBA" id="ARBA00022741"/>
    </source>
</evidence>
<dbReference type="Gene3D" id="2.40.50.140">
    <property type="entry name" value="Nucleic acid-binding proteins"/>
    <property type="match status" value="1"/>
</dbReference>
<dbReference type="InterPro" id="IPR012310">
    <property type="entry name" value="DNA_ligase_ATP-dep_cent"/>
</dbReference>
<dbReference type="InterPro" id="IPR012340">
    <property type="entry name" value="NA-bd_OB-fold"/>
</dbReference>
<comment type="caution">
    <text evidence="15">The sequence shown here is derived from an EMBL/GenBank/DDBJ whole genome shotgun (WGS) entry which is preliminary data.</text>
</comment>
<dbReference type="Gene3D" id="1.10.3260.10">
    <property type="entry name" value="DNA ligase, ATP-dependent, N-terminal domain"/>
    <property type="match status" value="1"/>
</dbReference>
<evidence type="ECO:0000259" key="14">
    <source>
        <dbReference type="PROSITE" id="PS50160"/>
    </source>
</evidence>
<dbReference type="PANTHER" id="PTHR45674">
    <property type="entry name" value="DNA LIGASE 1/3 FAMILY MEMBER"/>
    <property type="match status" value="1"/>
</dbReference>
<keyword evidence="10" id="KW-0234">DNA repair</keyword>
<keyword evidence="4" id="KW-0132">Cell division</keyword>
<keyword evidence="3 15" id="KW-0436">Ligase</keyword>
<dbReference type="InterPro" id="IPR036599">
    <property type="entry name" value="DNA_ligase_N_sf"/>
</dbReference>
<dbReference type="GO" id="GO:0003910">
    <property type="term" value="F:DNA ligase (ATP) activity"/>
    <property type="evidence" value="ECO:0007669"/>
    <property type="project" value="UniProtKB-EC"/>
</dbReference>
<dbReference type="PROSITE" id="PS50160">
    <property type="entry name" value="DNA_LIGASE_A3"/>
    <property type="match status" value="1"/>
</dbReference>
<keyword evidence="9" id="KW-0233">DNA recombination</keyword>
<dbReference type="GO" id="GO:0006281">
    <property type="term" value="P:DNA repair"/>
    <property type="evidence" value="ECO:0007669"/>
    <property type="project" value="UniProtKB-KW"/>
</dbReference>
<dbReference type="Pfam" id="PF01068">
    <property type="entry name" value="DNA_ligase_A_M"/>
    <property type="match status" value="1"/>
</dbReference>
<dbReference type="AlphaFoldDB" id="A0A0G0BYE5"/>
<dbReference type="Proteomes" id="UP000034302">
    <property type="component" value="Unassembled WGS sequence"/>
</dbReference>
<comment type="catalytic activity">
    <reaction evidence="12">
        <text>ATP + (deoxyribonucleotide)n-3'-hydroxyl + 5'-phospho-(deoxyribonucleotide)m = (deoxyribonucleotide)n+m + AMP + diphosphate.</text>
        <dbReference type="EC" id="6.5.1.1"/>
    </reaction>
</comment>
<name>A0A0G0BYE5_9BACT</name>
<dbReference type="PANTHER" id="PTHR45674:SF4">
    <property type="entry name" value="DNA LIGASE 1"/>
    <property type="match status" value="1"/>
</dbReference>